<dbReference type="InterPro" id="IPR038385">
    <property type="entry name" value="Sua5/YwlC_C"/>
</dbReference>
<feature type="binding site" evidence="14">
    <location>
        <position position="155"/>
    </location>
    <ligand>
        <name>ATP</name>
        <dbReference type="ChEBI" id="CHEBI:30616"/>
    </ligand>
</feature>
<evidence type="ECO:0000313" key="16">
    <source>
        <dbReference type="EMBL" id="TWU55409.1"/>
    </source>
</evidence>
<dbReference type="OrthoDB" id="9814580at2"/>
<feature type="binding site" evidence="14">
    <location>
        <position position="147"/>
    </location>
    <ligand>
        <name>ATP</name>
        <dbReference type="ChEBI" id="CHEBI:30616"/>
    </ligand>
</feature>
<reference evidence="16 17" key="1">
    <citation type="submission" date="2019-02" db="EMBL/GenBank/DDBJ databases">
        <title>Deep-cultivation of Planctomycetes and their phenomic and genomic characterization uncovers novel biology.</title>
        <authorList>
            <person name="Wiegand S."/>
            <person name="Jogler M."/>
            <person name="Boedeker C."/>
            <person name="Pinto D."/>
            <person name="Vollmers J."/>
            <person name="Rivas-Marin E."/>
            <person name="Kohn T."/>
            <person name="Peeters S.H."/>
            <person name="Heuer A."/>
            <person name="Rast P."/>
            <person name="Oberbeckmann S."/>
            <person name="Bunk B."/>
            <person name="Jeske O."/>
            <person name="Meyerdierks A."/>
            <person name="Storesund J.E."/>
            <person name="Kallscheuer N."/>
            <person name="Luecker S."/>
            <person name="Lage O.M."/>
            <person name="Pohl T."/>
            <person name="Merkel B.J."/>
            <person name="Hornburger P."/>
            <person name="Mueller R.-W."/>
            <person name="Bruemmer F."/>
            <person name="Labrenz M."/>
            <person name="Spormann A.M."/>
            <person name="Op Den Camp H."/>
            <person name="Overmann J."/>
            <person name="Amann R."/>
            <person name="Jetten M.S.M."/>
            <person name="Mascher T."/>
            <person name="Medema M.H."/>
            <person name="Devos D.P."/>
            <person name="Kaster A.-K."/>
            <person name="Ovreas L."/>
            <person name="Rohde M."/>
            <person name="Galperin M.Y."/>
            <person name="Jogler C."/>
        </authorList>
    </citation>
    <scope>NUCLEOTIDE SEQUENCE [LARGE SCALE GENOMIC DNA]</scope>
    <source>
        <strain evidence="16 17">Poly59</strain>
    </source>
</reference>
<evidence type="ECO:0000256" key="2">
    <source>
        <dbReference type="ARBA" id="ARBA00007663"/>
    </source>
</evidence>
<comment type="caution">
    <text evidence="16">The sequence shown here is derived from an EMBL/GenBank/DDBJ whole genome shotgun (WGS) entry which is preliminary data.</text>
</comment>
<dbReference type="GO" id="GO:0005524">
    <property type="term" value="F:ATP binding"/>
    <property type="evidence" value="ECO:0007669"/>
    <property type="project" value="UniProtKB-UniRule"/>
</dbReference>
<keyword evidence="17" id="KW-1185">Reference proteome</keyword>
<keyword evidence="9 13" id="KW-0547">Nucleotide-binding</keyword>
<feature type="binding site" evidence="14">
    <location>
        <position position="121"/>
    </location>
    <ligand>
        <name>ATP</name>
        <dbReference type="ChEBI" id="CHEBI:30616"/>
    </ligand>
</feature>
<dbReference type="SUPFAM" id="SSF55821">
    <property type="entry name" value="YrdC/RibB"/>
    <property type="match status" value="1"/>
</dbReference>
<dbReference type="Pfam" id="PF01300">
    <property type="entry name" value="Sua5_yciO_yrdC"/>
    <property type="match status" value="1"/>
</dbReference>
<feature type="binding site" evidence="14">
    <location>
        <position position="35"/>
    </location>
    <ligand>
        <name>L-threonine</name>
        <dbReference type="ChEBI" id="CHEBI:57926"/>
    </ligand>
</feature>
<evidence type="ECO:0000256" key="5">
    <source>
        <dbReference type="ARBA" id="ARBA00022490"/>
    </source>
</evidence>
<dbReference type="GO" id="GO:0008033">
    <property type="term" value="P:tRNA processing"/>
    <property type="evidence" value="ECO:0007669"/>
    <property type="project" value="UniProtKB-KW"/>
</dbReference>
<feature type="binding site" evidence="14">
    <location>
        <position position="62"/>
    </location>
    <ligand>
        <name>ATP</name>
        <dbReference type="ChEBI" id="CHEBI:30616"/>
    </ligand>
</feature>
<comment type="subcellular location">
    <subcellularLocation>
        <location evidence="1 13">Cytoplasm</location>
    </subcellularLocation>
</comment>
<evidence type="ECO:0000256" key="7">
    <source>
        <dbReference type="ARBA" id="ARBA00022694"/>
    </source>
</evidence>
<evidence type="ECO:0000256" key="11">
    <source>
        <dbReference type="ARBA" id="ARBA00029774"/>
    </source>
</evidence>
<feature type="binding site" evidence="14">
    <location>
        <position position="145"/>
    </location>
    <ligand>
        <name>L-threonine</name>
        <dbReference type="ChEBI" id="CHEBI:57926"/>
    </ligand>
</feature>
<dbReference type="Gene3D" id="3.90.870.10">
    <property type="entry name" value="DHBP synthase"/>
    <property type="match status" value="1"/>
</dbReference>
<evidence type="ECO:0000256" key="8">
    <source>
        <dbReference type="ARBA" id="ARBA00022695"/>
    </source>
</evidence>
<keyword evidence="7 13" id="KW-0819">tRNA processing</keyword>
<comment type="catalytic activity">
    <reaction evidence="12 13">
        <text>L-threonine + hydrogencarbonate + ATP = L-threonylcarbamoyladenylate + diphosphate + H2O</text>
        <dbReference type="Rhea" id="RHEA:36407"/>
        <dbReference type="ChEBI" id="CHEBI:15377"/>
        <dbReference type="ChEBI" id="CHEBI:17544"/>
        <dbReference type="ChEBI" id="CHEBI:30616"/>
        <dbReference type="ChEBI" id="CHEBI:33019"/>
        <dbReference type="ChEBI" id="CHEBI:57926"/>
        <dbReference type="ChEBI" id="CHEBI:73682"/>
        <dbReference type="EC" id="2.7.7.87"/>
    </reaction>
</comment>
<dbReference type="GO" id="GO:0061710">
    <property type="term" value="F:L-threonylcarbamoyladenylate synthase"/>
    <property type="evidence" value="ECO:0007669"/>
    <property type="project" value="UniProtKB-EC"/>
</dbReference>
<evidence type="ECO:0000256" key="1">
    <source>
        <dbReference type="ARBA" id="ARBA00004496"/>
    </source>
</evidence>
<evidence type="ECO:0000313" key="17">
    <source>
        <dbReference type="Proteomes" id="UP000317977"/>
    </source>
</evidence>
<evidence type="ECO:0000259" key="15">
    <source>
        <dbReference type="PROSITE" id="PS51163"/>
    </source>
</evidence>
<gene>
    <name evidence="16" type="primary">ywlC</name>
    <name evidence="16" type="ORF">Poly59_17070</name>
</gene>
<feature type="binding site" evidence="14">
    <location>
        <position position="199"/>
    </location>
    <ligand>
        <name>ATP</name>
        <dbReference type="ChEBI" id="CHEBI:30616"/>
    </ligand>
</feature>
<comment type="function">
    <text evidence="13">Required for the formation of a threonylcarbamoyl group on adenosine at position 37 (t(6)A37) in tRNAs that read codons beginning with adenine.</text>
</comment>
<protein>
    <recommendedName>
        <fullName evidence="4 13">Threonylcarbamoyl-AMP synthase</fullName>
        <shortName evidence="13">TC-AMP synthase</shortName>
        <ecNumber evidence="3 13">2.7.7.87</ecNumber>
    </recommendedName>
    <alternativeName>
        <fullName evidence="11 13">L-threonylcarbamoyladenylate synthase</fullName>
    </alternativeName>
</protein>
<accession>A0A5C6F6F1</accession>
<evidence type="ECO:0000256" key="10">
    <source>
        <dbReference type="ARBA" id="ARBA00022840"/>
    </source>
</evidence>
<comment type="similarity">
    <text evidence="2 13">Belongs to the SUA5 family.</text>
</comment>
<dbReference type="InterPro" id="IPR005145">
    <property type="entry name" value="Sua5_C"/>
</dbReference>
<evidence type="ECO:0000256" key="13">
    <source>
        <dbReference type="PIRNR" id="PIRNR004930"/>
    </source>
</evidence>
<feature type="binding site" evidence="14">
    <location>
        <position position="58"/>
    </location>
    <ligand>
        <name>ATP</name>
        <dbReference type="ChEBI" id="CHEBI:30616"/>
    </ligand>
</feature>
<dbReference type="AlphaFoldDB" id="A0A5C6F6F1"/>
<feature type="domain" description="YrdC-like" evidence="15">
    <location>
        <begin position="13"/>
        <end position="203"/>
    </location>
</feature>
<proteinExistence type="inferred from homology"/>
<keyword evidence="6 13" id="KW-0808">Transferase</keyword>
<dbReference type="PROSITE" id="PS51163">
    <property type="entry name" value="YRDC"/>
    <property type="match status" value="1"/>
</dbReference>
<dbReference type="PANTHER" id="PTHR17490:SF16">
    <property type="entry name" value="THREONYLCARBAMOYL-AMP SYNTHASE"/>
    <property type="match status" value="1"/>
</dbReference>
<dbReference type="GO" id="GO:0006450">
    <property type="term" value="P:regulation of translational fidelity"/>
    <property type="evidence" value="ECO:0007669"/>
    <property type="project" value="TreeGrafter"/>
</dbReference>
<evidence type="ECO:0000256" key="12">
    <source>
        <dbReference type="ARBA" id="ARBA00048366"/>
    </source>
</evidence>
<evidence type="ECO:0000256" key="6">
    <source>
        <dbReference type="ARBA" id="ARBA00022679"/>
    </source>
</evidence>
<evidence type="ECO:0000256" key="14">
    <source>
        <dbReference type="PIRSR" id="PIRSR004930-1"/>
    </source>
</evidence>
<dbReference type="Pfam" id="PF03481">
    <property type="entry name" value="Sua5_C"/>
    <property type="match status" value="1"/>
</dbReference>
<feature type="binding site" evidence="14">
    <location>
        <position position="125"/>
    </location>
    <ligand>
        <name>L-threonine</name>
        <dbReference type="ChEBI" id="CHEBI:57926"/>
    </ligand>
</feature>
<dbReference type="PIRSF" id="PIRSF004930">
    <property type="entry name" value="Tln_factor_SUA5"/>
    <property type="match status" value="1"/>
</dbReference>
<name>A0A5C6F6F1_9BACT</name>
<keyword evidence="8 13" id="KW-0548">Nucleotidyltransferase</keyword>
<evidence type="ECO:0000256" key="3">
    <source>
        <dbReference type="ARBA" id="ARBA00012584"/>
    </source>
</evidence>
<feature type="binding site" evidence="14">
    <location>
        <position position="243"/>
    </location>
    <ligand>
        <name>ATP</name>
        <dbReference type="ChEBI" id="CHEBI:30616"/>
    </ligand>
</feature>
<dbReference type="InterPro" id="IPR050156">
    <property type="entry name" value="TC-AMP_synthase_SUA5"/>
</dbReference>
<dbReference type="EMBL" id="SJPX01000002">
    <property type="protein sequence ID" value="TWU55409.1"/>
    <property type="molecule type" value="Genomic_DNA"/>
</dbReference>
<dbReference type="RefSeq" id="WP_146533603.1">
    <property type="nucleotide sequence ID" value="NZ_SJPX01000002.1"/>
</dbReference>
<dbReference type="InterPro" id="IPR010923">
    <property type="entry name" value="T(6)A37_SUA5"/>
</dbReference>
<dbReference type="EC" id="2.7.7.87" evidence="3 13"/>
<dbReference type="GO" id="GO:0000049">
    <property type="term" value="F:tRNA binding"/>
    <property type="evidence" value="ECO:0007669"/>
    <property type="project" value="TreeGrafter"/>
</dbReference>
<dbReference type="PANTHER" id="PTHR17490">
    <property type="entry name" value="SUA5"/>
    <property type="match status" value="1"/>
</dbReference>
<dbReference type="GO" id="GO:0003725">
    <property type="term" value="F:double-stranded RNA binding"/>
    <property type="evidence" value="ECO:0007669"/>
    <property type="project" value="UniProtKB-UniRule"/>
</dbReference>
<dbReference type="Gene3D" id="3.40.50.11030">
    <property type="entry name" value="Threonylcarbamoyl-AMP synthase, C-terminal domain"/>
    <property type="match status" value="1"/>
</dbReference>
<dbReference type="InterPro" id="IPR006070">
    <property type="entry name" value="Sua5-like_dom"/>
</dbReference>
<dbReference type="NCBIfam" id="TIGR00057">
    <property type="entry name" value="L-threonylcarbamoyladenylate synthase"/>
    <property type="match status" value="1"/>
</dbReference>
<evidence type="ECO:0000256" key="9">
    <source>
        <dbReference type="ARBA" id="ARBA00022741"/>
    </source>
</evidence>
<sequence>MPPTSPLVSPPDDESLNAACEALGRGELVAMPTETVYGLAANAWDENAVAKIFAAKGRPRGNPLIVHIASMDQLDRAASLPLEPAIQHQVDALADLWPGPLTLVLPAGKRIPSIVTAGKPTVAVRIPSHPVAQAILTRCPFPIAAPSANRSKYVSPTSAAHCQSGLGEHLAMIIDGGNCNLGVESTIVSLEVTGPRLLRPGNVSAEDLASRLKVSVFDLVSCTSERQADDKPMLAPGMMREHYSPTTPLFMIGNDVDNIPQRSKTGRIAFRKLSDDEANRYAVVETLSQDGNLDEVSRGLFAAIRQLDNEGLDRIIIDICEPIGLGRAIMDRIQRAAAGHNAKPPNERTT</sequence>
<dbReference type="GO" id="GO:0005737">
    <property type="term" value="C:cytoplasm"/>
    <property type="evidence" value="ECO:0007669"/>
    <property type="project" value="UniProtKB-SubCell"/>
</dbReference>
<evidence type="ECO:0000256" key="4">
    <source>
        <dbReference type="ARBA" id="ARBA00015492"/>
    </source>
</evidence>
<dbReference type="InterPro" id="IPR017945">
    <property type="entry name" value="DHBP_synth_RibB-like_a/b_dom"/>
</dbReference>
<keyword evidence="10 13" id="KW-0067">ATP-binding</keyword>
<feature type="binding site" evidence="14">
    <location>
        <position position="67"/>
    </location>
    <ligand>
        <name>L-threonine</name>
        <dbReference type="ChEBI" id="CHEBI:57926"/>
    </ligand>
</feature>
<keyword evidence="5 13" id="KW-0963">Cytoplasm</keyword>
<dbReference type="FunFam" id="3.90.870.10:FF:000009">
    <property type="entry name" value="Threonylcarbamoyl-AMP synthase, putative"/>
    <property type="match status" value="1"/>
</dbReference>
<feature type="binding site" evidence="14">
    <location>
        <position position="185"/>
    </location>
    <ligand>
        <name>L-threonine</name>
        <dbReference type="ChEBI" id="CHEBI:57926"/>
    </ligand>
</feature>
<organism evidence="16 17">
    <name type="scientific">Rubripirellula reticaptiva</name>
    <dbReference type="NCBI Taxonomy" id="2528013"/>
    <lineage>
        <taxon>Bacteria</taxon>
        <taxon>Pseudomonadati</taxon>
        <taxon>Planctomycetota</taxon>
        <taxon>Planctomycetia</taxon>
        <taxon>Pirellulales</taxon>
        <taxon>Pirellulaceae</taxon>
        <taxon>Rubripirellula</taxon>
    </lineage>
</organism>
<dbReference type="Proteomes" id="UP000317977">
    <property type="component" value="Unassembled WGS sequence"/>
</dbReference>